<comment type="caution">
    <text evidence="2">The sequence shown here is derived from an EMBL/GenBank/DDBJ whole genome shotgun (WGS) entry which is preliminary data.</text>
</comment>
<dbReference type="EMBL" id="JAAMPI010000186">
    <property type="protein sequence ID" value="KAF4634416.1"/>
    <property type="molecule type" value="Genomic_DNA"/>
</dbReference>
<sequence>MLFESSKPDPMGWATMNETFEVQPPTEQSDDHAEGETTEQYIYPDPEVATSPRYIYTQEADSRRDGTVSRASTRSSSDSWEVIQLDSPPISMPSVTSNHLLSPTVGTSNEQPATRRDAFSEDKVFLDGGENETDALVGETENALVRSDGDDFALFDDSSSDYDEDDDWVTDDEQSLVSSPDSDKTIEENDDDDKENKAHHPTIEPFPPPPRVDDDEEPTTPTDNDRQKPPKCPHNPVPALQYPRDPIPLCAIHCRTWSGEPAFFRYRVYKRSPLARETTLVGITKTGVTTTRLRWEVHGGKGVQGDDVIGDGFNGEGRRECPGCGGKMVCLWERRVVGDGEVVARETQIRQLGIVV</sequence>
<feature type="compositionally biased region" description="Basic and acidic residues" evidence="1">
    <location>
        <begin position="113"/>
        <end position="125"/>
    </location>
</feature>
<name>A0A8H4RSR3_9HELO</name>
<reference evidence="2 3" key="1">
    <citation type="submission" date="2020-03" db="EMBL/GenBank/DDBJ databases">
        <title>Draft Genome Sequence of Cudoniella acicularis.</title>
        <authorList>
            <person name="Buettner E."/>
            <person name="Kellner H."/>
        </authorList>
    </citation>
    <scope>NUCLEOTIDE SEQUENCE [LARGE SCALE GENOMIC DNA]</scope>
    <source>
        <strain evidence="2 3">DSM 108380</strain>
    </source>
</reference>
<proteinExistence type="predicted"/>
<dbReference type="AlphaFoldDB" id="A0A8H4RSR3"/>
<evidence type="ECO:0000313" key="2">
    <source>
        <dbReference type="EMBL" id="KAF4634416.1"/>
    </source>
</evidence>
<evidence type="ECO:0000313" key="3">
    <source>
        <dbReference type="Proteomes" id="UP000566819"/>
    </source>
</evidence>
<protein>
    <submittedName>
        <fullName evidence="2">Uncharacterized protein</fullName>
    </submittedName>
</protein>
<dbReference type="OrthoDB" id="10460476at2759"/>
<feature type="region of interest" description="Disordered" evidence="1">
    <location>
        <begin position="1"/>
        <end position="239"/>
    </location>
</feature>
<accession>A0A8H4RSR3</accession>
<dbReference type="Proteomes" id="UP000566819">
    <property type="component" value="Unassembled WGS sequence"/>
</dbReference>
<organism evidence="2 3">
    <name type="scientific">Cudoniella acicularis</name>
    <dbReference type="NCBI Taxonomy" id="354080"/>
    <lineage>
        <taxon>Eukaryota</taxon>
        <taxon>Fungi</taxon>
        <taxon>Dikarya</taxon>
        <taxon>Ascomycota</taxon>
        <taxon>Pezizomycotina</taxon>
        <taxon>Leotiomycetes</taxon>
        <taxon>Helotiales</taxon>
        <taxon>Tricladiaceae</taxon>
        <taxon>Cudoniella</taxon>
    </lineage>
</organism>
<keyword evidence="3" id="KW-1185">Reference proteome</keyword>
<feature type="compositionally biased region" description="Acidic residues" evidence="1">
    <location>
        <begin position="150"/>
        <end position="174"/>
    </location>
</feature>
<feature type="compositionally biased region" description="Low complexity" evidence="1">
    <location>
        <begin position="69"/>
        <end position="79"/>
    </location>
</feature>
<evidence type="ECO:0000256" key="1">
    <source>
        <dbReference type="SAM" id="MobiDB-lite"/>
    </source>
</evidence>
<feature type="compositionally biased region" description="Polar residues" evidence="1">
    <location>
        <begin position="93"/>
        <end position="112"/>
    </location>
</feature>
<gene>
    <name evidence="2" type="ORF">G7Y89_g3696</name>
</gene>